<feature type="region of interest" description="Disordered" evidence="1">
    <location>
        <begin position="266"/>
        <end position="312"/>
    </location>
</feature>
<dbReference type="GO" id="GO:0005634">
    <property type="term" value="C:nucleus"/>
    <property type="evidence" value="ECO:0007669"/>
    <property type="project" value="InterPro"/>
</dbReference>
<keyword evidence="3" id="KW-1185">Reference proteome</keyword>
<evidence type="ECO:0000313" key="2">
    <source>
        <dbReference type="EMBL" id="CAG9783984.1"/>
    </source>
</evidence>
<sequence>MKKINKKIPGLLPPPPKSEIDGRITDLSHKTIPELLDLRDRQLKLLNNKSFITKLADKGAKIQLFHDKIAAVLKAKQEEDHTCRLFSDMKLNPIEQEAVQNVEWEGKINNKEDSCLDSDDDSDPEDVMHILSQSTATEKKVKVLQAEKPSITVDDLIKIGDVPHVKYLVEKTESKCKSKDKGLFKPFKTTKSDVHDPAKEVHRKKHTKWEVTAATPPPIIHGPAKLLPLEESLELQKQYNIHLKEIEAHHAAEKLMTRVGMKMPELPSDTTKFGTYRDLNSDDSETSDVEGSDKEVHDEEPERGGVLFTVMK</sequence>
<reference evidence="2" key="2">
    <citation type="submission" date="2022-10" db="EMBL/GenBank/DDBJ databases">
        <authorList>
            <consortium name="ENA_rothamsted_submissions"/>
            <consortium name="culmorum"/>
            <person name="King R."/>
        </authorList>
    </citation>
    <scope>NUCLEOTIDE SEQUENCE</scope>
</reference>
<dbReference type="OrthoDB" id="2408655at2759"/>
<proteinExistence type="predicted"/>
<dbReference type="GO" id="GO:0006368">
    <property type="term" value="P:transcription elongation by RNA polymerase II"/>
    <property type="evidence" value="ECO:0007669"/>
    <property type="project" value="InterPro"/>
</dbReference>
<gene>
    <name evidence="2" type="ORF">DIATSA_LOCUS2111</name>
</gene>
<name>A0A9N9QV79_9NEOP</name>
<dbReference type="PANTHER" id="PTHR23171">
    <property type="entry name" value="GDOWN1"/>
    <property type="match status" value="1"/>
</dbReference>
<evidence type="ECO:0000313" key="3">
    <source>
        <dbReference type="Proteomes" id="UP001153714"/>
    </source>
</evidence>
<organism evidence="2 3">
    <name type="scientific">Diatraea saccharalis</name>
    <name type="common">sugarcane borer</name>
    <dbReference type="NCBI Taxonomy" id="40085"/>
    <lineage>
        <taxon>Eukaryota</taxon>
        <taxon>Metazoa</taxon>
        <taxon>Ecdysozoa</taxon>
        <taxon>Arthropoda</taxon>
        <taxon>Hexapoda</taxon>
        <taxon>Insecta</taxon>
        <taxon>Pterygota</taxon>
        <taxon>Neoptera</taxon>
        <taxon>Endopterygota</taxon>
        <taxon>Lepidoptera</taxon>
        <taxon>Glossata</taxon>
        <taxon>Ditrysia</taxon>
        <taxon>Pyraloidea</taxon>
        <taxon>Crambidae</taxon>
        <taxon>Crambinae</taxon>
        <taxon>Diatraea</taxon>
    </lineage>
</organism>
<dbReference type="Proteomes" id="UP001153714">
    <property type="component" value="Chromosome 11"/>
</dbReference>
<dbReference type="Pfam" id="PF15328">
    <property type="entry name" value="GCOM2"/>
    <property type="match status" value="1"/>
</dbReference>
<evidence type="ECO:0000256" key="1">
    <source>
        <dbReference type="SAM" id="MobiDB-lite"/>
    </source>
</evidence>
<accession>A0A9N9QV79</accession>
<protein>
    <submittedName>
        <fullName evidence="2">Uncharacterized protein</fullName>
    </submittedName>
</protein>
<dbReference type="InterPro" id="IPR026213">
    <property type="entry name" value="GRINL1"/>
</dbReference>
<dbReference type="InterPro" id="IPR051375">
    <property type="entry name" value="Tuftelin_GRINL1A/MYZAP/CCD68"/>
</dbReference>
<feature type="compositionally biased region" description="Acidic residues" evidence="1">
    <location>
        <begin position="281"/>
        <end position="290"/>
    </location>
</feature>
<reference evidence="2" key="1">
    <citation type="submission" date="2021-12" db="EMBL/GenBank/DDBJ databases">
        <authorList>
            <person name="King R."/>
        </authorList>
    </citation>
    <scope>NUCLEOTIDE SEQUENCE</scope>
</reference>
<dbReference type="AlphaFoldDB" id="A0A9N9QV79"/>
<dbReference type="EMBL" id="OU893342">
    <property type="protein sequence ID" value="CAG9783984.1"/>
    <property type="molecule type" value="Genomic_DNA"/>
</dbReference>
<dbReference type="GO" id="GO:0003711">
    <property type="term" value="F:transcription elongation factor activity"/>
    <property type="evidence" value="ECO:0007669"/>
    <property type="project" value="InterPro"/>
</dbReference>
<feature type="compositionally biased region" description="Basic and acidic residues" evidence="1">
    <location>
        <begin position="291"/>
        <end position="303"/>
    </location>
</feature>
<feature type="region of interest" description="Disordered" evidence="1">
    <location>
        <begin position="1"/>
        <end position="21"/>
    </location>
</feature>
<dbReference type="PANTHER" id="PTHR23171:SF13">
    <property type="entry name" value="DNA-DIRECTED RNA POLYMERASE II SUBUNIT GRINL1A"/>
    <property type="match status" value="1"/>
</dbReference>